<name>A0A921MSI7_9BACT</name>
<reference evidence="2" key="2">
    <citation type="submission" date="2021-09" db="EMBL/GenBank/DDBJ databases">
        <authorList>
            <person name="Gilroy R."/>
        </authorList>
    </citation>
    <scope>NUCLEOTIDE SEQUENCE</scope>
    <source>
        <strain evidence="2">CHK121-7720</strain>
    </source>
</reference>
<dbReference type="EMBL" id="DYUD01000026">
    <property type="protein sequence ID" value="HJG89790.1"/>
    <property type="molecule type" value="Genomic_DNA"/>
</dbReference>
<dbReference type="Proteomes" id="UP000757103">
    <property type="component" value="Unassembled WGS sequence"/>
</dbReference>
<reference evidence="2" key="1">
    <citation type="journal article" date="2021" name="PeerJ">
        <title>Extensive microbial diversity within the chicken gut microbiome revealed by metagenomics and culture.</title>
        <authorList>
            <person name="Gilroy R."/>
            <person name="Ravi A."/>
            <person name="Getino M."/>
            <person name="Pursley I."/>
            <person name="Horton D.L."/>
            <person name="Alikhan N.F."/>
            <person name="Baker D."/>
            <person name="Gharbi K."/>
            <person name="Hall N."/>
            <person name="Watson M."/>
            <person name="Adriaenssens E.M."/>
            <person name="Foster-Nyarko E."/>
            <person name="Jarju S."/>
            <person name="Secka A."/>
            <person name="Antonio M."/>
            <person name="Oren A."/>
            <person name="Chaudhuri R.R."/>
            <person name="La Ragione R."/>
            <person name="Hildebrand F."/>
            <person name="Pallen M.J."/>
        </authorList>
    </citation>
    <scope>NUCLEOTIDE SEQUENCE</scope>
    <source>
        <strain evidence="2">CHK121-7720</strain>
    </source>
</reference>
<evidence type="ECO:0008006" key="4">
    <source>
        <dbReference type="Google" id="ProtNLM"/>
    </source>
</evidence>
<dbReference type="RefSeq" id="WP_273306851.1">
    <property type="nucleotide sequence ID" value="NZ_DYUD01000026.1"/>
</dbReference>
<gene>
    <name evidence="2" type="ORF">K8U91_10035</name>
</gene>
<proteinExistence type="predicted"/>
<feature type="chain" id="PRO_5036949797" description="SGNH/GDSL hydrolase family protein" evidence="1">
    <location>
        <begin position="22"/>
        <end position="296"/>
    </location>
</feature>
<dbReference type="Gene3D" id="3.40.50.1110">
    <property type="entry name" value="SGNH hydrolase"/>
    <property type="match status" value="1"/>
</dbReference>
<keyword evidence="1" id="KW-0732">Signal</keyword>
<dbReference type="SUPFAM" id="SSF52266">
    <property type="entry name" value="SGNH hydrolase"/>
    <property type="match status" value="1"/>
</dbReference>
<feature type="signal peptide" evidence="1">
    <location>
        <begin position="1"/>
        <end position="21"/>
    </location>
</feature>
<dbReference type="GO" id="GO:0016788">
    <property type="term" value="F:hydrolase activity, acting on ester bonds"/>
    <property type="evidence" value="ECO:0007669"/>
    <property type="project" value="UniProtKB-ARBA"/>
</dbReference>
<sequence length="296" mass="32992">MKRLACYFCLIVLSMMTVSCDKIFGEDLTDLIFDYGVIEVPDKALFIGNSLLLGNGAFGMNATDSLHDYHALIQARFLAANPAYTDVKLSGIAFEGCENHDQQLNWLENSLRPQLSADLDLVVIQIGDNVNTSKKRSAFEQGAKELIATIREASPNAHVVWLYGWYVSSNVTKSIKNACKQYTVNLVAINDIHETENESSIGTVVTRTAPTSQTLKYTRYTVLPDGRLQIDFAVEGKNYTAMVRATGYDDNPGTKTLTWQGYETITTDWHVASHPGNSGFAQIARHFFEMVNINWK</sequence>
<dbReference type="AlphaFoldDB" id="A0A921MSI7"/>
<evidence type="ECO:0000256" key="1">
    <source>
        <dbReference type="SAM" id="SignalP"/>
    </source>
</evidence>
<organism evidence="2 3">
    <name type="scientific">Barnesiella viscericola</name>
    <dbReference type="NCBI Taxonomy" id="397865"/>
    <lineage>
        <taxon>Bacteria</taxon>
        <taxon>Pseudomonadati</taxon>
        <taxon>Bacteroidota</taxon>
        <taxon>Bacteroidia</taxon>
        <taxon>Bacteroidales</taxon>
        <taxon>Barnesiellaceae</taxon>
        <taxon>Barnesiella</taxon>
    </lineage>
</organism>
<evidence type="ECO:0000313" key="2">
    <source>
        <dbReference type="EMBL" id="HJG89790.1"/>
    </source>
</evidence>
<dbReference type="PROSITE" id="PS51257">
    <property type="entry name" value="PROKAR_LIPOPROTEIN"/>
    <property type="match status" value="1"/>
</dbReference>
<protein>
    <recommendedName>
        <fullName evidence="4">SGNH/GDSL hydrolase family protein</fullName>
    </recommendedName>
</protein>
<evidence type="ECO:0000313" key="3">
    <source>
        <dbReference type="Proteomes" id="UP000757103"/>
    </source>
</evidence>
<dbReference type="InterPro" id="IPR036514">
    <property type="entry name" value="SGNH_hydro_sf"/>
</dbReference>
<accession>A0A921MSI7</accession>
<comment type="caution">
    <text evidence="2">The sequence shown here is derived from an EMBL/GenBank/DDBJ whole genome shotgun (WGS) entry which is preliminary data.</text>
</comment>